<name>A0A452XUA2_AEGTS</name>
<reference evidence="2" key="4">
    <citation type="submission" date="2019-03" db="UniProtKB">
        <authorList>
            <consortium name="EnsemblPlants"/>
        </authorList>
    </citation>
    <scope>IDENTIFICATION</scope>
</reference>
<reference evidence="3" key="1">
    <citation type="journal article" date="2014" name="Science">
        <title>Ancient hybridizations among the ancestral genomes of bread wheat.</title>
        <authorList>
            <consortium name="International Wheat Genome Sequencing Consortium,"/>
            <person name="Marcussen T."/>
            <person name="Sandve S.R."/>
            <person name="Heier L."/>
            <person name="Spannagl M."/>
            <person name="Pfeifer M."/>
            <person name="Jakobsen K.S."/>
            <person name="Wulff B.B."/>
            <person name="Steuernagel B."/>
            <person name="Mayer K.F."/>
            <person name="Olsen O.A."/>
        </authorList>
    </citation>
    <scope>NUCLEOTIDE SEQUENCE [LARGE SCALE GENOMIC DNA]</scope>
    <source>
        <strain evidence="3">cv. AL8/78</strain>
    </source>
</reference>
<accession>A0A452XUA2</accession>
<organism evidence="2 3">
    <name type="scientific">Aegilops tauschii subsp. strangulata</name>
    <name type="common">Goatgrass</name>
    <dbReference type="NCBI Taxonomy" id="200361"/>
    <lineage>
        <taxon>Eukaryota</taxon>
        <taxon>Viridiplantae</taxon>
        <taxon>Streptophyta</taxon>
        <taxon>Embryophyta</taxon>
        <taxon>Tracheophyta</taxon>
        <taxon>Spermatophyta</taxon>
        <taxon>Magnoliopsida</taxon>
        <taxon>Liliopsida</taxon>
        <taxon>Poales</taxon>
        <taxon>Poaceae</taxon>
        <taxon>BOP clade</taxon>
        <taxon>Pooideae</taxon>
        <taxon>Triticodae</taxon>
        <taxon>Triticeae</taxon>
        <taxon>Triticinae</taxon>
        <taxon>Aegilops</taxon>
    </lineage>
</organism>
<keyword evidence="1" id="KW-0732">Signal</keyword>
<dbReference type="AlphaFoldDB" id="A0A452XUA2"/>
<dbReference type="Proteomes" id="UP000015105">
    <property type="component" value="Chromosome 1D"/>
</dbReference>
<feature type="chain" id="PRO_5019470550" evidence="1">
    <location>
        <begin position="18"/>
        <end position="48"/>
    </location>
</feature>
<reference evidence="2" key="5">
    <citation type="journal article" date="2021" name="G3 (Bethesda)">
        <title>Aegilops tauschii genome assembly Aet v5.0 features greater sequence contiguity and improved annotation.</title>
        <authorList>
            <person name="Wang L."/>
            <person name="Zhu T."/>
            <person name="Rodriguez J.C."/>
            <person name="Deal K.R."/>
            <person name="Dubcovsky J."/>
            <person name="McGuire P.E."/>
            <person name="Lux T."/>
            <person name="Spannagl M."/>
            <person name="Mayer K.F.X."/>
            <person name="Baldrich P."/>
            <person name="Meyers B.C."/>
            <person name="Huo N."/>
            <person name="Gu Y.Q."/>
            <person name="Zhou H."/>
            <person name="Devos K.M."/>
            <person name="Bennetzen J.L."/>
            <person name="Unver T."/>
            <person name="Budak H."/>
            <person name="Gulick P.J."/>
            <person name="Galiba G."/>
            <person name="Kalapos B."/>
            <person name="Nelson D.R."/>
            <person name="Li P."/>
            <person name="You F.M."/>
            <person name="Luo M.C."/>
            <person name="Dvorak J."/>
        </authorList>
    </citation>
    <scope>NUCLEOTIDE SEQUENCE [LARGE SCALE GENOMIC DNA]</scope>
    <source>
        <strain evidence="2">cv. AL8/78</strain>
    </source>
</reference>
<reference evidence="2" key="3">
    <citation type="journal article" date="2017" name="Nature">
        <title>Genome sequence of the progenitor of the wheat D genome Aegilops tauschii.</title>
        <authorList>
            <person name="Luo M.C."/>
            <person name="Gu Y.Q."/>
            <person name="Puiu D."/>
            <person name="Wang H."/>
            <person name="Twardziok S.O."/>
            <person name="Deal K.R."/>
            <person name="Huo N."/>
            <person name="Zhu T."/>
            <person name="Wang L."/>
            <person name="Wang Y."/>
            <person name="McGuire P.E."/>
            <person name="Liu S."/>
            <person name="Long H."/>
            <person name="Ramasamy R.K."/>
            <person name="Rodriguez J.C."/>
            <person name="Van S.L."/>
            <person name="Yuan L."/>
            <person name="Wang Z."/>
            <person name="Xia Z."/>
            <person name="Xiao L."/>
            <person name="Anderson O.D."/>
            <person name="Ouyang S."/>
            <person name="Liang Y."/>
            <person name="Zimin A.V."/>
            <person name="Pertea G."/>
            <person name="Qi P."/>
            <person name="Bennetzen J.L."/>
            <person name="Dai X."/>
            <person name="Dawson M.W."/>
            <person name="Muller H.G."/>
            <person name="Kugler K."/>
            <person name="Rivarola-Duarte L."/>
            <person name="Spannagl M."/>
            <person name="Mayer K.F.X."/>
            <person name="Lu F.H."/>
            <person name="Bevan M.W."/>
            <person name="Leroy P."/>
            <person name="Li P."/>
            <person name="You F.M."/>
            <person name="Sun Q."/>
            <person name="Liu Z."/>
            <person name="Lyons E."/>
            <person name="Wicker T."/>
            <person name="Salzberg S.L."/>
            <person name="Devos K.M."/>
            <person name="Dvorak J."/>
        </authorList>
    </citation>
    <scope>NUCLEOTIDE SEQUENCE [LARGE SCALE GENOMIC DNA]</scope>
    <source>
        <strain evidence="2">cv. AL8/78</strain>
    </source>
</reference>
<evidence type="ECO:0000256" key="1">
    <source>
        <dbReference type="SAM" id="SignalP"/>
    </source>
</evidence>
<dbReference type="EnsemblPlants" id="AET1Gv20165900.11">
    <property type="protein sequence ID" value="AET1Gv20165900.11"/>
    <property type="gene ID" value="AET1Gv20165900"/>
</dbReference>
<protein>
    <submittedName>
        <fullName evidence="2">Uncharacterized protein</fullName>
    </submittedName>
</protein>
<keyword evidence="3" id="KW-1185">Reference proteome</keyword>
<sequence length="48" mass="5476">SSIFMLVGSLCVTVVTTGDHRSFVPINVFISRKRMLIHVYECCSQMRL</sequence>
<evidence type="ECO:0000313" key="3">
    <source>
        <dbReference type="Proteomes" id="UP000015105"/>
    </source>
</evidence>
<proteinExistence type="predicted"/>
<feature type="signal peptide" evidence="1">
    <location>
        <begin position="1"/>
        <end position="17"/>
    </location>
</feature>
<reference evidence="3" key="2">
    <citation type="journal article" date="2017" name="Nat. Plants">
        <title>The Aegilops tauschii genome reveals multiple impacts of transposons.</title>
        <authorList>
            <person name="Zhao G."/>
            <person name="Zou C."/>
            <person name="Li K."/>
            <person name="Wang K."/>
            <person name="Li T."/>
            <person name="Gao L."/>
            <person name="Zhang X."/>
            <person name="Wang H."/>
            <person name="Yang Z."/>
            <person name="Liu X."/>
            <person name="Jiang W."/>
            <person name="Mao L."/>
            <person name="Kong X."/>
            <person name="Jiao Y."/>
            <person name="Jia J."/>
        </authorList>
    </citation>
    <scope>NUCLEOTIDE SEQUENCE [LARGE SCALE GENOMIC DNA]</scope>
    <source>
        <strain evidence="3">cv. AL8/78</strain>
    </source>
</reference>
<evidence type="ECO:0000313" key="2">
    <source>
        <dbReference type="EnsemblPlants" id="AET1Gv20165900.11"/>
    </source>
</evidence>
<dbReference type="Gramene" id="AET1Gv20165900.11">
    <property type="protein sequence ID" value="AET1Gv20165900.11"/>
    <property type="gene ID" value="AET1Gv20165900"/>
</dbReference>